<dbReference type="EMBL" id="OBMQ01000013">
    <property type="protein sequence ID" value="SOC21788.1"/>
    <property type="molecule type" value="Genomic_DNA"/>
</dbReference>
<dbReference type="Proteomes" id="UP000219636">
    <property type="component" value="Unassembled WGS sequence"/>
</dbReference>
<dbReference type="AlphaFoldDB" id="A0A285THP3"/>
<feature type="transmembrane region" description="Helical" evidence="2">
    <location>
        <begin position="7"/>
        <end position="25"/>
    </location>
</feature>
<evidence type="ECO:0000313" key="4">
    <source>
        <dbReference type="Proteomes" id="UP000219636"/>
    </source>
</evidence>
<feature type="region of interest" description="Disordered" evidence="1">
    <location>
        <begin position="57"/>
        <end position="76"/>
    </location>
</feature>
<proteinExistence type="predicted"/>
<keyword evidence="2" id="KW-0812">Transmembrane</keyword>
<sequence>MEKRRLKFVIPTMVIVAIVGIYMLNNYYQDVPTDHRPLIIISTTLLSGILAYKLFPHDDESPIDPKPAIMNRKTSK</sequence>
<accession>A0A285THP3</accession>
<feature type="transmembrane region" description="Helical" evidence="2">
    <location>
        <begin position="37"/>
        <end position="55"/>
    </location>
</feature>
<keyword evidence="2" id="KW-0472">Membrane</keyword>
<dbReference type="RefSeq" id="WP_097074680.1">
    <property type="nucleotide sequence ID" value="NZ_OBMQ01000013.1"/>
</dbReference>
<keyword evidence="2" id="KW-1133">Transmembrane helix</keyword>
<evidence type="ECO:0000313" key="3">
    <source>
        <dbReference type="EMBL" id="SOC21788.1"/>
    </source>
</evidence>
<protein>
    <submittedName>
        <fullName evidence="3">Uncharacterized protein</fullName>
    </submittedName>
</protein>
<organism evidence="3 4">
    <name type="scientific">Ureibacillus xyleni</name>
    <dbReference type="NCBI Taxonomy" id="614648"/>
    <lineage>
        <taxon>Bacteria</taxon>
        <taxon>Bacillati</taxon>
        <taxon>Bacillota</taxon>
        <taxon>Bacilli</taxon>
        <taxon>Bacillales</taxon>
        <taxon>Caryophanaceae</taxon>
        <taxon>Ureibacillus</taxon>
    </lineage>
</organism>
<dbReference type="OrthoDB" id="2454149at2"/>
<name>A0A285THP3_9BACL</name>
<gene>
    <name evidence="3" type="ORF">SAMN05880501_11362</name>
</gene>
<evidence type="ECO:0000256" key="2">
    <source>
        <dbReference type="SAM" id="Phobius"/>
    </source>
</evidence>
<reference evidence="4" key="1">
    <citation type="submission" date="2017-08" db="EMBL/GenBank/DDBJ databases">
        <authorList>
            <person name="Varghese N."/>
            <person name="Submissions S."/>
        </authorList>
    </citation>
    <scope>NUCLEOTIDE SEQUENCE [LARGE SCALE GENOMIC DNA]</scope>
    <source>
        <strain evidence="4">JC22</strain>
    </source>
</reference>
<keyword evidence="4" id="KW-1185">Reference proteome</keyword>
<evidence type="ECO:0000256" key="1">
    <source>
        <dbReference type="SAM" id="MobiDB-lite"/>
    </source>
</evidence>